<dbReference type="SMART" id="SM00173">
    <property type="entry name" value="RAS"/>
    <property type="match status" value="1"/>
</dbReference>
<dbReference type="InterPro" id="IPR050951">
    <property type="entry name" value="Retrovirus_Pol_polyprotein"/>
</dbReference>
<dbReference type="Gene3D" id="3.30.70.270">
    <property type="match status" value="2"/>
</dbReference>
<reference evidence="8 9" key="1">
    <citation type="journal article" date="2019" name="Gigascience">
        <title>Whole-genome sequence of the oriental lung fluke Paragonimus westermani.</title>
        <authorList>
            <person name="Oey H."/>
            <person name="Zakrzewski M."/>
            <person name="Narain K."/>
            <person name="Devi K.R."/>
            <person name="Agatsuma T."/>
            <person name="Nawaratna S."/>
            <person name="Gobert G.N."/>
            <person name="Jones M.K."/>
            <person name="Ragan M.A."/>
            <person name="McManus D.P."/>
            <person name="Krause L."/>
        </authorList>
    </citation>
    <scope>NUCLEOTIDE SEQUENCE [LARGE SCALE GENOMIC DNA]</scope>
    <source>
        <strain evidence="8 9">IND2009</strain>
    </source>
</reference>
<keyword evidence="9" id="KW-1185">Reference proteome</keyword>
<dbReference type="PANTHER" id="PTHR37984:SF5">
    <property type="entry name" value="PROTEIN NYNRIN-LIKE"/>
    <property type="match status" value="1"/>
</dbReference>
<keyword evidence="6" id="KW-0511">Multifunctional enzyme</keyword>
<dbReference type="CDD" id="cd09274">
    <property type="entry name" value="RNase_HI_RT_Ty3"/>
    <property type="match status" value="1"/>
</dbReference>
<feature type="domain" description="Peptidase A2" evidence="7">
    <location>
        <begin position="203"/>
        <end position="275"/>
    </location>
</feature>
<dbReference type="NCBIfam" id="TIGR00231">
    <property type="entry name" value="small_GTP"/>
    <property type="match status" value="1"/>
</dbReference>
<evidence type="ECO:0000313" key="8">
    <source>
        <dbReference type="EMBL" id="KAA3679070.1"/>
    </source>
</evidence>
<dbReference type="GO" id="GO:0016779">
    <property type="term" value="F:nucleotidyltransferase activity"/>
    <property type="evidence" value="ECO:0007669"/>
    <property type="project" value="UniProtKB-KW"/>
</dbReference>
<keyword evidence="2" id="KW-0548">Nucleotidyltransferase</keyword>
<dbReference type="InterPro" id="IPR001995">
    <property type="entry name" value="Peptidase_A2_cat"/>
</dbReference>
<dbReference type="GO" id="GO:0005525">
    <property type="term" value="F:GTP binding"/>
    <property type="evidence" value="ECO:0007669"/>
    <property type="project" value="InterPro"/>
</dbReference>
<dbReference type="SUPFAM" id="SSF56672">
    <property type="entry name" value="DNA/RNA polymerases"/>
    <property type="match status" value="1"/>
</dbReference>
<evidence type="ECO:0000313" key="9">
    <source>
        <dbReference type="Proteomes" id="UP000324629"/>
    </source>
</evidence>
<dbReference type="PROSITE" id="PS50175">
    <property type="entry name" value="ASP_PROT_RETROV"/>
    <property type="match status" value="1"/>
</dbReference>
<dbReference type="PROSITE" id="PS51419">
    <property type="entry name" value="RAB"/>
    <property type="match status" value="1"/>
</dbReference>
<dbReference type="InterPro" id="IPR041577">
    <property type="entry name" value="RT_RNaseH_2"/>
</dbReference>
<evidence type="ECO:0000256" key="2">
    <source>
        <dbReference type="ARBA" id="ARBA00022695"/>
    </source>
</evidence>
<keyword evidence="4" id="KW-0255">Endonuclease</keyword>
<dbReference type="InterPro" id="IPR000477">
    <property type="entry name" value="RT_dom"/>
</dbReference>
<dbReference type="PRINTS" id="PR00449">
    <property type="entry name" value="RASTRNSFRMNG"/>
</dbReference>
<comment type="caution">
    <text evidence="8">The sequence shown here is derived from an EMBL/GenBank/DDBJ whole genome shotgun (WGS) entry which is preliminary data.</text>
</comment>
<accession>A0A5J4NV64</accession>
<dbReference type="GO" id="GO:0003924">
    <property type="term" value="F:GTPase activity"/>
    <property type="evidence" value="ECO:0007669"/>
    <property type="project" value="InterPro"/>
</dbReference>
<dbReference type="Pfam" id="PF00078">
    <property type="entry name" value="RVT_1"/>
    <property type="match status" value="1"/>
</dbReference>
<dbReference type="Gene3D" id="3.10.10.10">
    <property type="entry name" value="HIV Type 1 Reverse Transcriptase, subunit A, domain 1"/>
    <property type="match status" value="1"/>
</dbReference>
<dbReference type="SUPFAM" id="SSF50630">
    <property type="entry name" value="Acid proteases"/>
    <property type="match status" value="1"/>
</dbReference>
<evidence type="ECO:0000256" key="1">
    <source>
        <dbReference type="ARBA" id="ARBA00022679"/>
    </source>
</evidence>
<dbReference type="Pfam" id="PF00071">
    <property type="entry name" value="Ras"/>
    <property type="match status" value="1"/>
</dbReference>
<dbReference type="SMART" id="SM00174">
    <property type="entry name" value="RHO"/>
    <property type="match status" value="1"/>
</dbReference>
<evidence type="ECO:0000256" key="6">
    <source>
        <dbReference type="ARBA" id="ARBA00023268"/>
    </source>
</evidence>
<dbReference type="Gene3D" id="2.40.70.10">
    <property type="entry name" value="Acid Proteases"/>
    <property type="match status" value="1"/>
</dbReference>
<evidence type="ECO:0000256" key="5">
    <source>
        <dbReference type="ARBA" id="ARBA00022801"/>
    </source>
</evidence>
<dbReference type="Proteomes" id="UP000324629">
    <property type="component" value="Unassembled WGS sequence"/>
</dbReference>
<name>A0A5J4NV64_9TREM</name>
<dbReference type="InterPro" id="IPR001806">
    <property type="entry name" value="Small_GTPase"/>
</dbReference>
<proteinExistence type="predicted"/>
<dbReference type="InterPro" id="IPR021109">
    <property type="entry name" value="Peptidase_aspartic_dom_sf"/>
</dbReference>
<dbReference type="GO" id="GO:0004190">
    <property type="term" value="F:aspartic-type endopeptidase activity"/>
    <property type="evidence" value="ECO:0007669"/>
    <property type="project" value="InterPro"/>
</dbReference>
<dbReference type="InterPro" id="IPR005225">
    <property type="entry name" value="Small_GTP-bd"/>
</dbReference>
<protein>
    <recommendedName>
        <fullName evidence="7">Peptidase A2 domain-containing protein</fullName>
    </recommendedName>
</protein>
<sequence length="768" mass="87128">MIIALNNCLRMPSTCTNTQPNLMEGNIWLVSAHFQSTPSDLDLWDTAGQERFQSMHASYYHQAHACVFVFDVTRKITYKNLNKWYEELREHRPTVPCLCVANKIDADLSVTNKTFNFAKKNKMAFYFVSASDGTNVVRVFRDAIRAAIAYKETSTDIMDQIMEELEVDDVLELPDSTEPYEQLKAVVIKRVGLSDRQHHELGIRYLIDTGAEVSVIPHEAHDLNRSYISNLRAANGSTIEVFGQRSRTLNLGLRRPFRWIFTVADVQMAIIGIDLLRHFDLLVDSRRHRLFDQTTKLTVTGILTDRVSISPVYQSSTKLNSFSFLIDKHPTAFRQSPSVPVVRGSTRHHIVTTGPPVFAKPRRLTPDKLKIARAESEHTLGLGITRPSSSPWASPLHMVPKASGDWCPCGDCRSLNNATIPDRYPIPHIQDITTSLRVFSKIDLLRAYHHIPVADEDVVKIAVTTPFGSFEFLRMPFGLRNAARTFQRFIDNVTRGLNFVHSYIDNLLIVSASEEEHQIHLGQLFDRLATFGITINAERCVFGQPALEFLGHHVDQHGIRSSTDKVGVIRDFPRPTTLAAIRRFHGMVNYYRRFMPHCAQLMQLLTDLLRGRVNGVVELSTTAIESFDRIKDTLATAVMLYHFNSAAEISVAVDASDTAVGAVLQQFVDGLWKPLAFFPRRLLPAETRYSTFGRELLAIYWTVRHFRHALEGNQFVIFTDHKPLVFAFRSRSERHSSREMQHLDFVPQFSSDVRHVSGSGNVVANDLS</sequence>
<evidence type="ECO:0000259" key="7">
    <source>
        <dbReference type="PROSITE" id="PS50175"/>
    </source>
</evidence>
<organism evidence="8 9">
    <name type="scientific">Paragonimus westermani</name>
    <dbReference type="NCBI Taxonomy" id="34504"/>
    <lineage>
        <taxon>Eukaryota</taxon>
        <taxon>Metazoa</taxon>
        <taxon>Spiralia</taxon>
        <taxon>Lophotrochozoa</taxon>
        <taxon>Platyhelminthes</taxon>
        <taxon>Trematoda</taxon>
        <taxon>Digenea</taxon>
        <taxon>Plagiorchiida</taxon>
        <taxon>Troglotremata</taxon>
        <taxon>Troglotrematidae</taxon>
        <taxon>Paragonimus</taxon>
    </lineage>
</organism>
<dbReference type="PANTHER" id="PTHR37984">
    <property type="entry name" value="PROTEIN CBG26694"/>
    <property type="match status" value="1"/>
</dbReference>
<dbReference type="CDD" id="cd01647">
    <property type="entry name" value="RT_LTR"/>
    <property type="match status" value="1"/>
</dbReference>
<dbReference type="EMBL" id="QNGE01000858">
    <property type="protein sequence ID" value="KAA3679070.1"/>
    <property type="molecule type" value="Genomic_DNA"/>
</dbReference>
<dbReference type="GO" id="GO:0004519">
    <property type="term" value="F:endonuclease activity"/>
    <property type="evidence" value="ECO:0007669"/>
    <property type="project" value="UniProtKB-KW"/>
</dbReference>
<dbReference type="InterPro" id="IPR043128">
    <property type="entry name" value="Rev_trsase/Diguanyl_cyclase"/>
</dbReference>
<keyword evidence="5" id="KW-0378">Hydrolase</keyword>
<dbReference type="AlphaFoldDB" id="A0A5J4NV64"/>
<dbReference type="SMART" id="SM00176">
    <property type="entry name" value="RAN"/>
    <property type="match status" value="1"/>
</dbReference>
<dbReference type="InterPro" id="IPR027417">
    <property type="entry name" value="P-loop_NTPase"/>
</dbReference>
<dbReference type="Pfam" id="PF17919">
    <property type="entry name" value="RT_RNaseH_2"/>
    <property type="match status" value="1"/>
</dbReference>
<dbReference type="SMART" id="SM00175">
    <property type="entry name" value="RAB"/>
    <property type="match status" value="1"/>
</dbReference>
<keyword evidence="1" id="KW-0808">Transferase</keyword>
<evidence type="ECO:0000256" key="4">
    <source>
        <dbReference type="ARBA" id="ARBA00022759"/>
    </source>
</evidence>
<dbReference type="FunFam" id="3.30.70.270:FF:000020">
    <property type="entry name" value="Transposon Tf2-6 polyprotein-like Protein"/>
    <property type="match status" value="1"/>
</dbReference>
<dbReference type="FunFam" id="2.40.70.10:FF:000130">
    <property type="entry name" value="Retrovirus-related Pol polyprotein from transposon opus-like Protein"/>
    <property type="match status" value="1"/>
</dbReference>
<dbReference type="InterPro" id="IPR043502">
    <property type="entry name" value="DNA/RNA_pol_sf"/>
</dbReference>
<dbReference type="Gene3D" id="3.40.50.300">
    <property type="entry name" value="P-loop containing nucleotide triphosphate hydrolases"/>
    <property type="match status" value="1"/>
</dbReference>
<dbReference type="GO" id="GO:0006508">
    <property type="term" value="P:proteolysis"/>
    <property type="evidence" value="ECO:0007669"/>
    <property type="project" value="InterPro"/>
</dbReference>
<gene>
    <name evidence="8" type="ORF">DEA37_0000433</name>
</gene>
<keyword evidence="3" id="KW-0540">Nuclease</keyword>
<dbReference type="SUPFAM" id="SSF52540">
    <property type="entry name" value="P-loop containing nucleoside triphosphate hydrolases"/>
    <property type="match status" value="1"/>
</dbReference>
<evidence type="ECO:0000256" key="3">
    <source>
        <dbReference type="ARBA" id="ARBA00022722"/>
    </source>
</evidence>